<keyword evidence="4" id="KW-1185">Reference proteome</keyword>
<evidence type="ECO:0000256" key="1">
    <source>
        <dbReference type="SAM" id="MobiDB-lite"/>
    </source>
</evidence>
<evidence type="ECO:0000313" key="4">
    <source>
        <dbReference type="Proteomes" id="UP000593567"/>
    </source>
</evidence>
<gene>
    <name evidence="3" type="ORF">EB796_003660</name>
</gene>
<dbReference type="EMBL" id="VXIV02000480">
    <property type="protein sequence ID" value="KAF6038033.1"/>
    <property type="molecule type" value="Genomic_DNA"/>
</dbReference>
<feature type="compositionally biased region" description="Basic and acidic residues" evidence="1">
    <location>
        <begin position="164"/>
        <end position="178"/>
    </location>
</feature>
<sequence length="538" mass="60560">MTLSLPATTGRTLHSSNTLQLSVSARPVCDSLPTVQSNLPYSDYRSPHTRQNHSQLNEFTSLPTLSYTGHPVSLPDISGSVPAIPNTREEGLQGHQGNADIAVHADPHVDHQNNLVTSDYHDSSFYHPVPDAVSGYAVEELPRTLSTVSSHPLESAESRVPNYHQDRSHDCHITDDRVSTAVNTDHLPQPNFYPTARRERRRSQRRSRRRRRRSRHRRRRHHNSNTSHQDERYVSPPCCSILSCKICLAGCLQFKKVLVFFASLGVICVLIGIVMGVLRAPGNSFFTMSLMFVGLGLILLTMVLVGWKCTPETHEPCHMLFGLGSYCRLTRRHRRRRERLHWLRRQLHPEFRYRAPPPSYATAMQEHESDLYTVDSIPYVPGSPPPSYKSHTPAQRPGIHIIFPRNTEFPNSNPPTYRFNGPPERPSLAAMNNVPSIASHESSVNELTRFSVYSTSGLVNSEETSMGVINMSYEESQQDLQEIASSHGVGQSNCYSHTEESSTSHVVDEQYDCEPNTQYIDPSVITLEYCNETGASSI</sequence>
<feature type="transmembrane region" description="Helical" evidence="2">
    <location>
        <begin position="285"/>
        <end position="307"/>
    </location>
</feature>
<organism evidence="3 4">
    <name type="scientific">Bugula neritina</name>
    <name type="common">Brown bryozoan</name>
    <name type="synonym">Sertularia neritina</name>
    <dbReference type="NCBI Taxonomy" id="10212"/>
    <lineage>
        <taxon>Eukaryota</taxon>
        <taxon>Metazoa</taxon>
        <taxon>Spiralia</taxon>
        <taxon>Lophotrochozoa</taxon>
        <taxon>Bryozoa</taxon>
        <taxon>Gymnolaemata</taxon>
        <taxon>Cheilostomatida</taxon>
        <taxon>Flustrina</taxon>
        <taxon>Buguloidea</taxon>
        <taxon>Bugulidae</taxon>
        <taxon>Bugula</taxon>
    </lineage>
</organism>
<accession>A0A7J7KIH9</accession>
<feature type="compositionally biased region" description="Basic residues" evidence="1">
    <location>
        <begin position="198"/>
        <end position="223"/>
    </location>
</feature>
<keyword evidence="2" id="KW-1133">Transmembrane helix</keyword>
<keyword evidence="2" id="KW-0812">Transmembrane</keyword>
<feature type="region of interest" description="Disordered" evidence="1">
    <location>
        <begin position="487"/>
        <end position="506"/>
    </location>
</feature>
<feature type="compositionally biased region" description="Polar residues" evidence="1">
    <location>
        <begin position="487"/>
        <end position="496"/>
    </location>
</feature>
<feature type="region of interest" description="Disordered" evidence="1">
    <location>
        <begin position="147"/>
        <end position="233"/>
    </location>
</feature>
<comment type="caution">
    <text evidence="3">The sequence shown here is derived from an EMBL/GenBank/DDBJ whole genome shotgun (WGS) entry which is preliminary data.</text>
</comment>
<dbReference type="AlphaFoldDB" id="A0A7J7KIH9"/>
<keyword evidence="2" id="KW-0472">Membrane</keyword>
<evidence type="ECO:0000313" key="3">
    <source>
        <dbReference type="EMBL" id="KAF6038033.1"/>
    </source>
</evidence>
<dbReference type="Proteomes" id="UP000593567">
    <property type="component" value="Unassembled WGS sequence"/>
</dbReference>
<reference evidence="3" key="1">
    <citation type="submission" date="2020-06" db="EMBL/GenBank/DDBJ databases">
        <title>Draft genome of Bugula neritina, a colonial animal packing powerful symbionts and potential medicines.</title>
        <authorList>
            <person name="Rayko M."/>
        </authorList>
    </citation>
    <scope>NUCLEOTIDE SEQUENCE [LARGE SCALE GENOMIC DNA]</scope>
    <source>
        <strain evidence="3">Kwan_BN1</strain>
    </source>
</reference>
<protein>
    <submittedName>
        <fullName evidence="3">Uncharacterized protein</fullName>
    </submittedName>
</protein>
<feature type="compositionally biased region" description="Basic and acidic residues" evidence="1">
    <location>
        <begin position="497"/>
        <end position="506"/>
    </location>
</feature>
<dbReference type="OrthoDB" id="10070859at2759"/>
<evidence type="ECO:0000256" key="2">
    <source>
        <dbReference type="SAM" id="Phobius"/>
    </source>
</evidence>
<name>A0A7J7KIH9_BUGNE</name>
<feature type="transmembrane region" description="Helical" evidence="2">
    <location>
        <begin position="257"/>
        <end position="278"/>
    </location>
</feature>
<proteinExistence type="predicted"/>